<dbReference type="PANTHER" id="PTHR34220:SF7">
    <property type="entry name" value="SENSOR HISTIDINE KINASE YPDA"/>
    <property type="match status" value="1"/>
</dbReference>
<feature type="transmembrane region" description="Helical" evidence="1">
    <location>
        <begin position="53"/>
        <end position="71"/>
    </location>
</feature>
<proteinExistence type="predicted"/>
<keyword evidence="3" id="KW-0808">Transferase</keyword>
<name>A0A1H7L5C2_AQUAM</name>
<dbReference type="GO" id="GO:0016020">
    <property type="term" value="C:membrane"/>
    <property type="evidence" value="ECO:0007669"/>
    <property type="project" value="InterPro"/>
</dbReference>
<keyword evidence="1" id="KW-0812">Transmembrane</keyword>
<evidence type="ECO:0000313" key="4">
    <source>
        <dbReference type="Proteomes" id="UP000198521"/>
    </source>
</evidence>
<keyword evidence="1" id="KW-0472">Membrane</keyword>
<keyword evidence="3" id="KW-0418">Kinase</keyword>
<reference evidence="3 4" key="1">
    <citation type="submission" date="2016-10" db="EMBL/GenBank/DDBJ databases">
        <authorList>
            <person name="de Groot N.N."/>
        </authorList>
    </citation>
    <scope>NUCLEOTIDE SEQUENCE [LARGE SCALE GENOMIC DNA]</scope>
    <source>
        <strain evidence="3 4">DSM 25232</strain>
    </source>
</reference>
<dbReference type="Gene3D" id="3.30.565.10">
    <property type="entry name" value="Histidine kinase-like ATPase, C-terminal domain"/>
    <property type="match status" value="1"/>
</dbReference>
<dbReference type="PANTHER" id="PTHR34220">
    <property type="entry name" value="SENSOR HISTIDINE KINASE YPDA"/>
    <property type="match status" value="1"/>
</dbReference>
<dbReference type="GO" id="GO:0000155">
    <property type="term" value="F:phosphorelay sensor kinase activity"/>
    <property type="evidence" value="ECO:0007669"/>
    <property type="project" value="InterPro"/>
</dbReference>
<sequence>MLKTDKNVIHEDVEEKTIKTKYHIYFWMTYFLFNVIRWGSYFNDYWYSFRSNLVEFPLHLVIVYFNINYLIPNYLLKKKYTMYVTFLLLSLGVHYVVRSGLNYWLITENIWPEAQGENAPFGLNHIIAVVLGELYVLALTFSIKISVDFILERNKTQQLTALQYKTELQYLKAQIQPHFFFNTLNNLYALTIQKSSKASDVVVKLSEFMQYIIYDASKKKVSLIQEIQYIDNYIELENIRYGNQIKTEINIVGCIDDVLVTPLLFLPFVENAFKHGFKDTGEMSLLVSFEVYNDTLIFVSENSYGKEASSNSKNGIGIKNVERRLQLLYNENYELIVSNDNNLYKITLKIPTT</sequence>
<dbReference type="AlphaFoldDB" id="A0A1H7L5C2"/>
<evidence type="ECO:0000256" key="1">
    <source>
        <dbReference type="SAM" id="Phobius"/>
    </source>
</evidence>
<organism evidence="3 4">
    <name type="scientific">Aquimarina amphilecti</name>
    <dbReference type="NCBI Taxonomy" id="1038014"/>
    <lineage>
        <taxon>Bacteria</taxon>
        <taxon>Pseudomonadati</taxon>
        <taxon>Bacteroidota</taxon>
        <taxon>Flavobacteriia</taxon>
        <taxon>Flavobacteriales</taxon>
        <taxon>Flavobacteriaceae</taxon>
        <taxon>Aquimarina</taxon>
    </lineage>
</organism>
<protein>
    <submittedName>
        <fullName evidence="3">Histidine kinase</fullName>
    </submittedName>
</protein>
<evidence type="ECO:0000313" key="3">
    <source>
        <dbReference type="EMBL" id="SEK94034.1"/>
    </source>
</evidence>
<feature type="transmembrane region" description="Helical" evidence="1">
    <location>
        <begin position="24"/>
        <end position="41"/>
    </location>
</feature>
<gene>
    <name evidence="3" type="ORF">SAMN04487910_1527</name>
</gene>
<dbReference type="InterPro" id="IPR036890">
    <property type="entry name" value="HATPase_C_sf"/>
</dbReference>
<keyword evidence="1" id="KW-1133">Transmembrane helix</keyword>
<dbReference type="EMBL" id="FOAB01000002">
    <property type="protein sequence ID" value="SEK94034.1"/>
    <property type="molecule type" value="Genomic_DNA"/>
</dbReference>
<accession>A0A1H7L5C2</accession>
<feature type="transmembrane region" description="Helical" evidence="1">
    <location>
        <begin position="83"/>
        <end position="106"/>
    </location>
</feature>
<feature type="domain" description="Signal transduction histidine kinase internal region" evidence="2">
    <location>
        <begin position="166"/>
        <end position="244"/>
    </location>
</feature>
<dbReference type="STRING" id="1038014.SAMN04487910_1527"/>
<evidence type="ECO:0000259" key="2">
    <source>
        <dbReference type="Pfam" id="PF06580"/>
    </source>
</evidence>
<dbReference type="InterPro" id="IPR010559">
    <property type="entry name" value="Sig_transdc_His_kin_internal"/>
</dbReference>
<dbReference type="RefSeq" id="WP_244542993.1">
    <property type="nucleotide sequence ID" value="NZ_FOAB01000002.1"/>
</dbReference>
<dbReference type="Proteomes" id="UP000198521">
    <property type="component" value="Unassembled WGS sequence"/>
</dbReference>
<keyword evidence="4" id="KW-1185">Reference proteome</keyword>
<dbReference type="Pfam" id="PF06580">
    <property type="entry name" value="His_kinase"/>
    <property type="match status" value="1"/>
</dbReference>
<feature type="transmembrane region" description="Helical" evidence="1">
    <location>
        <begin position="126"/>
        <end position="147"/>
    </location>
</feature>
<dbReference type="InterPro" id="IPR050640">
    <property type="entry name" value="Bact_2-comp_sensor_kinase"/>
</dbReference>